<evidence type="ECO:0000256" key="2">
    <source>
        <dbReference type="ARBA" id="ARBA00011900"/>
    </source>
</evidence>
<evidence type="ECO:0000256" key="1">
    <source>
        <dbReference type="ARBA" id="ARBA00006594"/>
    </source>
</evidence>
<comment type="catalytic activity">
    <reaction evidence="6 8">
        <text>a 2'-deoxyadenosine in DNA + S-adenosyl-L-methionine = an N(6)-methyl-2'-deoxyadenosine in DNA + S-adenosyl-L-homocysteine + H(+)</text>
        <dbReference type="Rhea" id="RHEA:15197"/>
        <dbReference type="Rhea" id="RHEA-COMP:12418"/>
        <dbReference type="Rhea" id="RHEA-COMP:12419"/>
        <dbReference type="ChEBI" id="CHEBI:15378"/>
        <dbReference type="ChEBI" id="CHEBI:57856"/>
        <dbReference type="ChEBI" id="CHEBI:59789"/>
        <dbReference type="ChEBI" id="CHEBI:90615"/>
        <dbReference type="ChEBI" id="CHEBI:90616"/>
        <dbReference type="EC" id="2.1.1.72"/>
    </reaction>
</comment>
<evidence type="ECO:0000256" key="3">
    <source>
        <dbReference type="ARBA" id="ARBA00022603"/>
    </source>
</evidence>
<dbReference type="InterPro" id="IPR029063">
    <property type="entry name" value="SAM-dependent_MTases_sf"/>
</dbReference>
<dbReference type="InterPro" id="IPR012263">
    <property type="entry name" value="M_m6A_EcoRV"/>
</dbReference>
<keyword evidence="4 8" id="KW-0808">Transferase</keyword>
<dbReference type="GO" id="GO:0032259">
    <property type="term" value="P:methylation"/>
    <property type="evidence" value="ECO:0007669"/>
    <property type="project" value="UniProtKB-KW"/>
</dbReference>
<organism evidence="9">
    <name type="scientific">Escherichia sp. J-18004577</name>
    <dbReference type="NCBI Taxonomy" id="2996464"/>
    <lineage>
        <taxon>Bacteria</taxon>
        <taxon>Pseudomonadati</taxon>
        <taxon>Pseudomonadota</taxon>
        <taxon>Gammaproteobacteria</taxon>
        <taxon>Enterobacterales</taxon>
        <taxon>Enterobacteriaceae</taxon>
        <taxon>Escherichia</taxon>
    </lineage>
</organism>
<gene>
    <name evidence="9" type="ORF">OS905_00235</name>
</gene>
<keyword evidence="9" id="KW-0614">Plasmid</keyword>
<feature type="binding site" evidence="7">
    <location>
        <position position="7"/>
    </location>
    <ligand>
        <name>S-adenosyl-L-methionine</name>
        <dbReference type="ChEBI" id="CHEBI:59789"/>
    </ligand>
</feature>
<dbReference type="GO" id="GO:0009307">
    <property type="term" value="P:DNA restriction-modification system"/>
    <property type="evidence" value="ECO:0007669"/>
    <property type="project" value="InterPro"/>
</dbReference>
<reference evidence="9" key="1">
    <citation type="submission" date="2022-11" db="EMBL/GenBank/DDBJ databases">
        <authorList>
            <person name="Hao Y."/>
        </authorList>
    </citation>
    <scope>NUCLEOTIDE SEQUENCE</scope>
    <source>
        <strain evidence="9">J-18004577</strain>
        <plasmid evidence="9">pJ14577</plasmid>
    </source>
</reference>
<dbReference type="PANTHER" id="PTHR30481:SF3">
    <property type="entry name" value="DNA ADENINE METHYLASE"/>
    <property type="match status" value="1"/>
</dbReference>
<dbReference type="InterPro" id="IPR023095">
    <property type="entry name" value="Ade_MeTrfase_dom_2"/>
</dbReference>
<dbReference type="NCBIfam" id="TIGR00571">
    <property type="entry name" value="dam"/>
    <property type="match status" value="1"/>
</dbReference>
<evidence type="ECO:0000256" key="7">
    <source>
        <dbReference type="PIRSR" id="PIRSR000398-1"/>
    </source>
</evidence>
<dbReference type="AlphaFoldDB" id="A0A9E9KUE6"/>
<dbReference type="PANTHER" id="PTHR30481">
    <property type="entry name" value="DNA ADENINE METHYLASE"/>
    <property type="match status" value="1"/>
</dbReference>
<keyword evidence="5 8" id="KW-0949">S-adenosyl-L-methionine</keyword>
<dbReference type="GO" id="GO:1904047">
    <property type="term" value="F:S-adenosyl-L-methionine binding"/>
    <property type="evidence" value="ECO:0007669"/>
    <property type="project" value="TreeGrafter"/>
</dbReference>
<dbReference type="Pfam" id="PF02086">
    <property type="entry name" value="MethyltransfD12"/>
    <property type="match status" value="1"/>
</dbReference>
<dbReference type="GO" id="GO:0043565">
    <property type="term" value="F:sequence-specific DNA binding"/>
    <property type="evidence" value="ECO:0007669"/>
    <property type="project" value="TreeGrafter"/>
</dbReference>
<dbReference type="EMBL" id="CP114206">
    <property type="protein sequence ID" value="WAT94344.1"/>
    <property type="molecule type" value="Genomic_DNA"/>
</dbReference>
<proteinExistence type="inferred from homology"/>
<dbReference type="GO" id="GO:0009007">
    <property type="term" value="F:site-specific DNA-methyltransferase (adenine-specific) activity"/>
    <property type="evidence" value="ECO:0007669"/>
    <property type="project" value="UniProtKB-UniRule"/>
</dbReference>
<keyword evidence="3 8" id="KW-0489">Methyltransferase</keyword>
<dbReference type="Gene3D" id="1.10.1020.10">
    <property type="entry name" value="Adenine-specific Methyltransferase, Domain 2"/>
    <property type="match status" value="1"/>
</dbReference>
<dbReference type="Gene3D" id="3.40.50.150">
    <property type="entry name" value="Vaccinia Virus protein VP39"/>
    <property type="match status" value="1"/>
</dbReference>
<name>A0A9E9KUE6_9ESCH</name>
<feature type="binding site" evidence="7">
    <location>
        <position position="51"/>
    </location>
    <ligand>
        <name>S-adenosyl-L-methionine</name>
        <dbReference type="ChEBI" id="CHEBI:59789"/>
    </ligand>
</feature>
<dbReference type="InterPro" id="IPR002052">
    <property type="entry name" value="DNA_methylase_N6_adenine_CS"/>
</dbReference>
<evidence type="ECO:0000313" key="9">
    <source>
        <dbReference type="EMBL" id="WAT94344.1"/>
    </source>
</evidence>
<evidence type="ECO:0000256" key="4">
    <source>
        <dbReference type="ARBA" id="ARBA00022679"/>
    </source>
</evidence>
<dbReference type="EC" id="2.1.1.72" evidence="2 8"/>
<dbReference type="SUPFAM" id="SSF53335">
    <property type="entry name" value="S-adenosyl-L-methionine-dependent methyltransferases"/>
    <property type="match status" value="1"/>
</dbReference>
<comment type="similarity">
    <text evidence="1 8">Belongs to the N(4)/N(6)-methyltransferase family.</text>
</comment>
<evidence type="ECO:0000256" key="8">
    <source>
        <dbReference type="RuleBase" id="RU361257"/>
    </source>
</evidence>
<dbReference type="PRINTS" id="PR00505">
    <property type="entry name" value="D12N6MTFRASE"/>
</dbReference>
<feature type="binding site" evidence="7">
    <location>
        <position position="179"/>
    </location>
    <ligand>
        <name>S-adenosyl-L-methionine</name>
        <dbReference type="ChEBI" id="CHEBI:59789"/>
    </ligand>
</feature>
<accession>A0A9E9KUE6</accession>
<dbReference type="PIRSF" id="PIRSF000398">
    <property type="entry name" value="M_m6A_EcoRV"/>
    <property type="match status" value="1"/>
</dbReference>
<dbReference type="PROSITE" id="PS00092">
    <property type="entry name" value="N6_MTASE"/>
    <property type="match status" value="1"/>
</dbReference>
<dbReference type="RefSeq" id="WP_011039732.1">
    <property type="nucleotide sequence ID" value="NZ_CP114206.1"/>
</dbReference>
<evidence type="ECO:0000256" key="6">
    <source>
        <dbReference type="ARBA" id="ARBA00047942"/>
    </source>
</evidence>
<dbReference type="InterPro" id="IPR012327">
    <property type="entry name" value="MeTrfase_D12"/>
</dbReference>
<evidence type="ECO:0000256" key="5">
    <source>
        <dbReference type="ARBA" id="ARBA00022691"/>
    </source>
</evidence>
<protein>
    <recommendedName>
        <fullName evidence="2 8">Site-specific DNA-methyltransferase (adenine-specific)</fullName>
        <ecNumber evidence="2 8">2.1.1.72</ecNumber>
    </recommendedName>
</protein>
<dbReference type="GO" id="GO:0006298">
    <property type="term" value="P:mismatch repair"/>
    <property type="evidence" value="ECO:0007669"/>
    <property type="project" value="TreeGrafter"/>
</dbReference>
<dbReference type="GeneID" id="89492276"/>
<sequence length="275" mass="31133">MRSVLKWVGGKSTLMGSINRILPEGNRLIEPFTGSCAVTMNTSYDSYIVADINQDLIGMYRMVRDAPDTLVAIVRDFFSHANSADEYYRLRDIFNQRTSDKPTQAALFLYLNRHGYRGLCRYSKKKGTFNVPYGHYKAPLFPEKEIYHLSEKLQKATLLCASFQETLLLAQPGDVVYCDPPYVEKGRFTDYHSSGFNMSHLRELVGILESMLEKGVSVVASSHNEKAIRDIYARFSQTELTAYRSIGVKGGKGKRADELLLSRIAFPLALPFREA</sequence>
<geneLocation type="plasmid" evidence="9">
    <name>pJ14577</name>
</geneLocation>
<feature type="binding site" evidence="7">
    <location>
        <position position="11"/>
    </location>
    <ligand>
        <name>S-adenosyl-L-methionine</name>
        <dbReference type="ChEBI" id="CHEBI:59789"/>
    </ligand>
</feature>